<evidence type="ECO:0000313" key="2">
    <source>
        <dbReference type="Proteomes" id="UP000198897"/>
    </source>
</evidence>
<dbReference type="AlphaFoldDB" id="A0A1I2PK35"/>
<sequence length="177" mass="19887">MGNLKDVQNWTAASLRRKDAVDFAGFLTDENEESIYVADRQGTWIIPREDVTFLENWNNPPKNFTKFGKPVHVGIRENATIYELRPWTIKKVPGGLGGSEVKQNMDKIFSLGGAPLPVSEQTYVGESQVAELERMFSRRIGWVPEDLADDPRLNPVGEVMQTVSKTLVLNDGFCDTD</sequence>
<protein>
    <submittedName>
        <fullName evidence="1">Uncharacterized protein</fullName>
    </submittedName>
</protein>
<dbReference type="EMBL" id="FOOG01000025">
    <property type="protein sequence ID" value="SFG15479.1"/>
    <property type="molecule type" value="Genomic_DNA"/>
</dbReference>
<keyword evidence="2" id="KW-1185">Reference proteome</keyword>
<name>A0A1I2PK35_9BACI</name>
<proteinExistence type="predicted"/>
<reference evidence="2" key="1">
    <citation type="submission" date="2016-10" db="EMBL/GenBank/DDBJ databases">
        <authorList>
            <person name="Varghese N."/>
            <person name="Submissions S."/>
        </authorList>
    </citation>
    <scope>NUCLEOTIDE SEQUENCE [LARGE SCALE GENOMIC DNA]</scope>
    <source>
        <strain evidence="2">FP5</strain>
    </source>
</reference>
<dbReference type="Proteomes" id="UP000198897">
    <property type="component" value="Unassembled WGS sequence"/>
</dbReference>
<accession>A0A1I2PK35</accession>
<gene>
    <name evidence="1" type="ORF">SAMN05216353_12543</name>
</gene>
<dbReference type="RefSeq" id="WP_089752537.1">
    <property type="nucleotide sequence ID" value="NZ_FOOG01000025.1"/>
</dbReference>
<evidence type="ECO:0000313" key="1">
    <source>
        <dbReference type="EMBL" id="SFG15479.1"/>
    </source>
</evidence>
<organism evidence="1 2">
    <name type="scientific">Halobacillus alkaliphilus</name>
    <dbReference type="NCBI Taxonomy" id="396056"/>
    <lineage>
        <taxon>Bacteria</taxon>
        <taxon>Bacillati</taxon>
        <taxon>Bacillota</taxon>
        <taxon>Bacilli</taxon>
        <taxon>Bacillales</taxon>
        <taxon>Bacillaceae</taxon>
        <taxon>Halobacillus</taxon>
    </lineage>
</organism>